<proteinExistence type="predicted"/>
<feature type="compositionally biased region" description="Basic and acidic residues" evidence="1">
    <location>
        <begin position="1"/>
        <end position="10"/>
    </location>
</feature>
<feature type="compositionally biased region" description="Basic and acidic residues" evidence="1">
    <location>
        <begin position="58"/>
        <end position="70"/>
    </location>
</feature>
<gene>
    <name evidence="2" type="primary">AVEN_115268_1</name>
    <name evidence="2" type="ORF">TNCT_677851</name>
</gene>
<dbReference type="EMBL" id="BMAO01011139">
    <property type="protein sequence ID" value="GFQ71574.1"/>
    <property type="molecule type" value="Genomic_DNA"/>
</dbReference>
<accession>A0A8X6GQ70</accession>
<feature type="compositionally biased region" description="Basic and acidic residues" evidence="1">
    <location>
        <begin position="174"/>
        <end position="187"/>
    </location>
</feature>
<keyword evidence="3" id="KW-1185">Reference proteome</keyword>
<comment type="caution">
    <text evidence="2">The sequence shown here is derived from an EMBL/GenBank/DDBJ whole genome shotgun (WGS) entry which is preliminary data.</text>
</comment>
<protein>
    <submittedName>
        <fullName evidence="2">Uncharacterized protein</fullName>
    </submittedName>
</protein>
<dbReference type="OrthoDB" id="6159439at2759"/>
<feature type="compositionally biased region" description="Polar residues" evidence="1">
    <location>
        <begin position="26"/>
        <end position="35"/>
    </location>
</feature>
<reference evidence="2" key="1">
    <citation type="submission" date="2020-07" db="EMBL/GenBank/DDBJ databases">
        <title>Multicomponent nature underlies the extraordinary mechanical properties of spider dragline silk.</title>
        <authorList>
            <person name="Kono N."/>
            <person name="Nakamura H."/>
            <person name="Mori M."/>
            <person name="Yoshida Y."/>
            <person name="Ohtoshi R."/>
            <person name="Malay A.D."/>
            <person name="Moran D.A.P."/>
            <person name="Tomita M."/>
            <person name="Numata K."/>
            <person name="Arakawa K."/>
        </authorList>
    </citation>
    <scope>NUCLEOTIDE SEQUENCE</scope>
</reference>
<organism evidence="2 3">
    <name type="scientific">Trichonephila clavata</name>
    <name type="common">Joro spider</name>
    <name type="synonym">Nephila clavata</name>
    <dbReference type="NCBI Taxonomy" id="2740835"/>
    <lineage>
        <taxon>Eukaryota</taxon>
        <taxon>Metazoa</taxon>
        <taxon>Ecdysozoa</taxon>
        <taxon>Arthropoda</taxon>
        <taxon>Chelicerata</taxon>
        <taxon>Arachnida</taxon>
        <taxon>Araneae</taxon>
        <taxon>Araneomorphae</taxon>
        <taxon>Entelegynae</taxon>
        <taxon>Araneoidea</taxon>
        <taxon>Nephilidae</taxon>
        <taxon>Trichonephila</taxon>
    </lineage>
</organism>
<dbReference type="Proteomes" id="UP000887116">
    <property type="component" value="Unassembled WGS sequence"/>
</dbReference>
<feature type="region of interest" description="Disordered" evidence="1">
    <location>
        <begin position="138"/>
        <end position="201"/>
    </location>
</feature>
<evidence type="ECO:0000313" key="2">
    <source>
        <dbReference type="EMBL" id="GFQ71574.1"/>
    </source>
</evidence>
<evidence type="ECO:0000313" key="3">
    <source>
        <dbReference type="Proteomes" id="UP000887116"/>
    </source>
</evidence>
<dbReference type="AlphaFoldDB" id="A0A8X6GQ70"/>
<feature type="region of interest" description="Disordered" evidence="1">
    <location>
        <begin position="1"/>
        <end position="99"/>
    </location>
</feature>
<evidence type="ECO:0000256" key="1">
    <source>
        <dbReference type="SAM" id="MobiDB-lite"/>
    </source>
</evidence>
<sequence>MAYISNKEDNSIPPTLEEELPMRIHCTTTTMSNYSDDAMNYSDKAYSLSSPPDIYASSEKDDESRSSPHQEDEDEDNTRLGHDYTNDIPVEENSESRHDEEYFRPIKKLRMVDFRQEMAPSPPKPLTSFFIKDILNHKPSTPRRHSISTDRGIVRPWDFGGPGSAAATSRRRPRSADDDSRSDKFESDSSGSPAGGSVNASPLDALFEMTSKAFQGLDAEEKASGRTIPYNSLLSDKYICFKLITGRLE</sequence>
<name>A0A8X6GQ70_TRICU</name>